<dbReference type="AlphaFoldDB" id="A0A834ZFR4"/>
<comment type="caution">
    <text evidence="2">The sequence shown here is derived from an EMBL/GenBank/DDBJ whole genome shotgun (WGS) entry which is preliminary data.</text>
</comment>
<reference evidence="2 3" key="1">
    <citation type="submission" date="2020-04" db="EMBL/GenBank/DDBJ databases">
        <title>Plant Genome Project.</title>
        <authorList>
            <person name="Zhang R.-G."/>
        </authorList>
    </citation>
    <scope>NUCLEOTIDE SEQUENCE [LARGE SCALE GENOMIC DNA]</scope>
    <source>
        <strain evidence="2">YNK0</strain>
        <tissue evidence="2">Leaf</tissue>
    </source>
</reference>
<dbReference type="Pfam" id="PF12481">
    <property type="entry name" value="DUF3700"/>
    <property type="match status" value="1"/>
</dbReference>
<evidence type="ECO:0000313" key="3">
    <source>
        <dbReference type="Proteomes" id="UP000655225"/>
    </source>
</evidence>
<proteinExistence type="predicted"/>
<dbReference type="InterPro" id="IPR024286">
    <property type="entry name" value="DUF3700"/>
</dbReference>
<dbReference type="SMART" id="SM01172">
    <property type="entry name" value="DUF3700"/>
    <property type="match status" value="1"/>
</dbReference>
<dbReference type="InterPro" id="IPR044828">
    <property type="entry name" value="TSJT1-like"/>
</dbReference>
<dbReference type="PANTHER" id="PTHR45952">
    <property type="entry name" value="ALUMINUM INDUCED PROTEIN WITH YGL AND LRDR MOTIFS"/>
    <property type="match status" value="1"/>
</dbReference>
<name>A0A834ZFR4_TETSI</name>
<dbReference type="EMBL" id="JABCRI010000006">
    <property type="protein sequence ID" value="KAF8404288.1"/>
    <property type="molecule type" value="Genomic_DNA"/>
</dbReference>
<dbReference type="Proteomes" id="UP000655225">
    <property type="component" value="Unassembled WGS sequence"/>
</dbReference>
<evidence type="ECO:0000313" key="2">
    <source>
        <dbReference type="EMBL" id="KAF8404288.1"/>
    </source>
</evidence>
<evidence type="ECO:0000259" key="1">
    <source>
        <dbReference type="SMART" id="SM01172"/>
    </source>
</evidence>
<dbReference type="PANTHER" id="PTHR45952:SF5">
    <property type="entry name" value="ALUMINUM INDUCED PROTEIN WITH YGL AND LRDR MOTIFS"/>
    <property type="match status" value="1"/>
</dbReference>
<dbReference type="OrthoDB" id="2019121at2759"/>
<organism evidence="2 3">
    <name type="scientific">Tetracentron sinense</name>
    <name type="common">Spur-leaf</name>
    <dbReference type="NCBI Taxonomy" id="13715"/>
    <lineage>
        <taxon>Eukaryota</taxon>
        <taxon>Viridiplantae</taxon>
        <taxon>Streptophyta</taxon>
        <taxon>Embryophyta</taxon>
        <taxon>Tracheophyta</taxon>
        <taxon>Spermatophyta</taxon>
        <taxon>Magnoliopsida</taxon>
        <taxon>Trochodendrales</taxon>
        <taxon>Trochodendraceae</taxon>
        <taxon>Tetracentron</taxon>
    </lineage>
</organism>
<feature type="domain" description="DUF3700" evidence="1">
    <location>
        <begin position="48"/>
        <end position="242"/>
    </location>
</feature>
<accession>A0A834ZFR4</accession>
<sequence length="242" mass="26917">MVVFLWAAPWSTTYDGMKIQMPVRTVLRFIKERAGWKLAGSSRGSGPGAFVELPSGPLSPSSVFLRRSPSSSHRRHQFVVGSDHTFGYGYARSRAARFHAHLLLRLPVSLAVKDEIFCLFEGVLDNLGGLRQQYGLAKSANEVVLVIKAYKALCDRRLTLQTMLLDTLKGISPLWYSISPPRHCMWLLISLVWGITADGFVAFADDAELLKGCFFSTVIGELRSFENPKNKITAVPAKDEEI</sequence>
<gene>
    <name evidence="2" type="ORF">HHK36_009170</name>
</gene>
<protein>
    <recommendedName>
        <fullName evidence="1">DUF3700 domain-containing protein</fullName>
    </recommendedName>
</protein>
<keyword evidence="3" id="KW-1185">Reference proteome</keyword>